<dbReference type="AlphaFoldDB" id="A0A7S1THQ0"/>
<feature type="compositionally biased region" description="Basic and acidic residues" evidence="1">
    <location>
        <begin position="17"/>
        <end position="26"/>
    </location>
</feature>
<gene>
    <name evidence="2" type="ORF">CCAE0312_LOCUS9257</name>
</gene>
<feature type="region of interest" description="Disordered" evidence="1">
    <location>
        <begin position="17"/>
        <end position="67"/>
    </location>
</feature>
<dbReference type="EMBL" id="HBGH01016718">
    <property type="protein sequence ID" value="CAD9237159.1"/>
    <property type="molecule type" value="Transcribed_RNA"/>
</dbReference>
<protein>
    <submittedName>
        <fullName evidence="2">Uncharacterized protein</fullName>
    </submittedName>
</protein>
<name>A0A7S1THQ0_9RHOD</name>
<accession>A0A7S1THQ0</accession>
<evidence type="ECO:0000256" key="1">
    <source>
        <dbReference type="SAM" id="MobiDB-lite"/>
    </source>
</evidence>
<proteinExistence type="predicted"/>
<feature type="compositionally biased region" description="Basic residues" evidence="1">
    <location>
        <begin position="246"/>
        <end position="255"/>
    </location>
</feature>
<organism evidence="2">
    <name type="scientific">Compsopogon caeruleus</name>
    <dbReference type="NCBI Taxonomy" id="31354"/>
    <lineage>
        <taxon>Eukaryota</taxon>
        <taxon>Rhodophyta</taxon>
        <taxon>Compsopogonophyceae</taxon>
        <taxon>Compsopogonales</taxon>
        <taxon>Compsopogonaceae</taxon>
        <taxon>Compsopogon</taxon>
    </lineage>
</organism>
<reference evidence="2" key="1">
    <citation type="submission" date="2021-01" db="EMBL/GenBank/DDBJ databases">
        <authorList>
            <person name="Corre E."/>
            <person name="Pelletier E."/>
            <person name="Niang G."/>
            <person name="Scheremetjew M."/>
            <person name="Finn R."/>
            <person name="Kale V."/>
            <person name="Holt S."/>
            <person name="Cochrane G."/>
            <person name="Meng A."/>
            <person name="Brown T."/>
            <person name="Cohen L."/>
        </authorList>
    </citation>
    <scope>NUCLEOTIDE SEQUENCE</scope>
    <source>
        <strain evidence="2">SAG 36.94</strain>
    </source>
</reference>
<feature type="compositionally biased region" description="Acidic residues" evidence="1">
    <location>
        <begin position="39"/>
        <end position="48"/>
    </location>
</feature>
<feature type="region of interest" description="Disordered" evidence="1">
    <location>
        <begin position="161"/>
        <end position="255"/>
    </location>
</feature>
<evidence type="ECO:0000313" key="2">
    <source>
        <dbReference type="EMBL" id="CAD9237159.1"/>
    </source>
</evidence>
<sequence>MGSFEELREEEVLFVDHHRVEDRGKEGSGSVRVVGERDWEGEEGDEGEEQPRSLTPRPSTEIERSFQHADQVRIWSDAVRSGATGGGSAVGTPIIRAASLNALPGALSVSRTPSFVALPVAGQGSRQSSFVIFQTGGVASAVGAAALAAAASAFGFGAVEQRSSGGIPKQNSRTAGDSAHRFARTSTYDSVKYNPSADDDQANPSSGMIAVENGPGRKGPLNVQNALAESDEEDEDTTRKSLAGKIRARFSRRKS</sequence>
<feature type="compositionally biased region" description="Polar residues" evidence="1">
    <location>
        <begin position="161"/>
        <end position="175"/>
    </location>
</feature>